<name>A0A9P1CT48_9DINO</name>
<dbReference type="EMBL" id="CAMXCT030002426">
    <property type="protein sequence ID" value="CAL4785399.1"/>
    <property type="molecule type" value="Genomic_DNA"/>
</dbReference>
<evidence type="ECO:0000313" key="3">
    <source>
        <dbReference type="EMBL" id="CAL1151462.1"/>
    </source>
</evidence>
<gene>
    <name evidence="2" type="ORF">C1SCF055_LOCUS24417</name>
</gene>
<reference evidence="3" key="2">
    <citation type="submission" date="2024-04" db="EMBL/GenBank/DDBJ databases">
        <authorList>
            <person name="Chen Y."/>
            <person name="Shah S."/>
            <person name="Dougan E. K."/>
            <person name="Thang M."/>
            <person name="Chan C."/>
        </authorList>
    </citation>
    <scope>NUCLEOTIDE SEQUENCE [LARGE SCALE GENOMIC DNA]</scope>
</reference>
<dbReference type="Proteomes" id="UP001152797">
    <property type="component" value="Unassembled WGS sequence"/>
</dbReference>
<dbReference type="EMBL" id="CAMXCT020002426">
    <property type="protein sequence ID" value="CAL1151462.1"/>
    <property type="molecule type" value="Genomic_DNA"/>
</dbReference>
<keyword evidence="4" id="KW-1185">Reference proteome</keyword>
<feature type="region of interest" description="Disordered" evidence="1">
    <location>
        <begin position="115"/>
        <end position="141"/>
    </location>
</feature>
<evidence type="ECO:0000313" key="2">
    <source>
        <dbReference type="EMBL" id="CAI3998087.1"/>
    </source>
</evidence>
<dbReference type="OrthoDB" id="445729at2759"/>
<protein>
    <submittedName>
        <fullName evidence="2">Uncharacterized protein</fullName>
    </submittedName>
</protein>
<dbReference type="AlphaFoldDB" id="A0A9P1CT48"/>
<dbReference type="EMBL" id="CAMXCT010002426">
    <property type="protein sequence ID" value="CAI3998087.1"/>
    <property type="molecule type" value="Genomic_DNA"/>
</dbReference>
<proteinExistence type="predicted"/>
<accession>A0A9P1CT48</accession>
<reference evidence="2" key="1">
    <citation type="submission" date="2022-10" db="EMBL/GenBank/DDBJ databases">
        <authorList>
            <person name="Chen Y."/>
            <person name="Dougan E. K."/>
            <person name="Chan C."/>
            <person name="Rhodes N."/>
            <person name="Thang M."/>
        </authorList>
    </citation>
    <scope>NUCLEOTIDE SEQUENCE</scope>
</reference>
<evidence type="ECO:0000256" key="1">
    <source>
        <dbReference type="SAM" id="MobiDB-lite"/>
    </source>
</evidence>
<sequence length="141" mass="16201">MAEFTGLDVGTFRPKVDALSELRLLKQSLDFRNRELQDSRKRLRHTQGRLSQACEDFKAERAGLQAELRALGESGKQLGDSLAAQKALLERQSETLTHERMNVDLLRDEVQRMREEQRKMPVQEGAPTNLRAARPGEHLWH</sequence>
<organism evidence="2">
    <name type="scientific">Cladocopium goreaui</name>
    <dbReference type="NCBI Taxonomy" id="2562237"/>
    <lineage>
        <taxon>Eukaryota</taxon>
        <taxon>Sar</taxon>
        <taxon>Alveolata</taxon>
        <taxon>Dinophyceae</taxon>
        <taxon>Suessiales</taxon>
        <taxon>Symbiodiniaceae</taxon>
        <taxon>Cladocopium</taxon>
    </lineage>
</organism>
<evidence type="ECO:0000313" key="4">
    <source>
        <dbReference type="Proteomes" id="UP001152797"/>
    </source>
</evidence>
<comment type="caution">
    <text evidence="2">The sequence shown here is derived from an EMBL/GenBank/DDBJ whole genome shotgun (WGS) entry which is preliminary data.</text>
</comment>